<feature type="region of interest" description="Disordered" evidence="1">
    <location>
        <begin position="1"/>
        <end position="40"/>
    </location>
</feature>
<evidence type="ECO:0000313" key="2">
    <source>
        <dbReference type="EMBL" id="CAA9310225.1"/>
    </source>
</evidence>
<dbReference type="AlphaFoldDB" id="A0A6J4KMJ4"/>
<feature type="non-terminal residue" evidence="2">
    <location>
        <position position="40"/>
    </location>
</feature>
<organism evidence="2">
    <name type="scientific">uncultured Gemmatimonadaceae bacterium</name>
    <dbReference type="NCBI Taxonomy" id="246130"/>
    <lineage>
        <taxon>Bacteria</taxon>
        <taxon>Pseudomonadati</taxon>
        <taxon>Gemmatimonadota</taxon>
        <taxon>Gemmatimonadia</taxon>
        <taxon>Gemmatimonadales</taxon>
        <taxon>Gemmatimonadaceae</taxon>
        <taxon>environmental samples</taxon>
    </lineage>
</organism>
<gene>
    <name evidence="2" type="ORF">AVDCRST_MAG40-919</name>
</gene>
<feature type="non-terminal residue" evidence="2">
    <location>
        <position position="1"/>
    </location>
</feature>
<evidence type="ECO:0000256" key="1">
    <source>
        <dbReference type="SAM" id="MobiDB-lite"/>
    </source>
</evidence>
<protein>
    <submittedName>
        <fullName evidence="2">Uncharacterized protein</fullName>
    </submittedName>
</protein>
<feature type="compositionally biased region" description="Basic residues" evidence="1">
    <location>
        <begin position="14"/>
        <end position="40"/>
    </location>
</feature>
<accession>A0A6J4KMJ4</accession>
<sequence length="40" mass="4688">VPLRLGAAALPAGAHRRRHVRQRGGARRARRPRGRRRRRR</sequence>
<name>A0A6J4KMJ4_9BACT</name>
<dbReference type="EMBL" id="CADCTX010000265">
    <property type="protein sequence ID" value="CAA9310225.1"/>
    <property type="molecule type" value="Genomic_DNA"/>
</dbReference>
<proteinExistence type="predicted"/>
<reference evidence="2" key="1">
    <citation type="submission" date="2020-02" db="EMBL/GenBank/DDBJ databases">
        <authorList>
            <person name="Meier V. D."/>
        </authorList>
    </citation>
    <scope>NUCLEOTIDE SEQUENCE</scope>
    <source>
        <strain evidence="2">AVDCRST_MAG40</strain>
    </source>
</reference>
<feature type="compositionally biased region" description="Low complexity" evidence="1">
    <location>
        <begin position="1"/>
        <end position="13"/>
    </location>
</feature>